<organism evidence="3 4">
    <name type="scientific">Agathobaculum butyriciproducens</name>
    <dbReference type="NCBI Taxonomy" id="1628085"/>
    <lineage>
        <taxon>Bacteria</taxon>
        <taxon>Bacillati</taxon>
        <taxon>Bacillota</taxon>
        <taxon>Clostridia</taxon>
        <taxon>Eubacteriales</taxon>
        <taxon>Butyricicoccaceae</taxon>
        <taxon>Agathobaculum</taxon>
    </lineage>
</organism>
<dbReference type="EMBL" id="JAJEPX010000017">
    <property type="protein sequence ID" value="MCC2176881.1"/>
    <property type="molecule type" value="Genomic_DNA"/>
</dbReference>
<evidence type="ECO:0000313" key="4">
    <source>
        <dbReference type="Proteomes" id="UP001298753"/>
    </source>
</evidence>
<name>A0AAW4W0U0_9FIRM</name>
<accession>A0AAW4W0U0</accession>
<dbReference type="InterPro" id="IPR014219">
    <property type="entry name" value="SpoIVB"/>
</dbReference>
<comment type="caution">
    <text evidence="3">The sequence shown here is derived from an EMBL/GenBank/DDBJ whole genome shotgun (WGS) entry which is preliminary data.</text>
</comment>
<dbReference type="SMART" id="SM00228">
    <property type="entry name" value="PDZ"/>
    <property type="match status" value="1"/>
</dbReference>
<feature type="chain" id="PRO_5043677768" evidence="1">
    <location>
        <begin position="26"/>
        <end position="335"/>
    </location>
</feature>
<evidence type="ECO:0000256" key="1">
    <source>
        <dbReference type="SAM" id="SignalP"/>
    </source>
</evidence>
<protein>
    <submittedName>
        <fullName evidence="3">SpoIVB peptidase</fullName>
        <ecNumber evidence="3">3.4.21.116</ecNumber>
    </submittedName>
</protein>
<keyword evidence="3" id="KW-0378">Hydrolase</keyword>
<dbReference type="EC" id="3.4.21.116" evidence="3"/>
<keyword evidence="1" id="KW-0732">Signal</keyword>
<dbReference type="PROSITE" id="PS51494">
    <property type="entry name" value="SPOIVB"/>
    <property type="match status" value="1"/>
</dbReference>
<dbReference type="GO" id="GO:0016787">
    <property type="term" value="F:hydrolase activity"/>
    <property type="evidence" value="ECO:0007669"/>
    <property type="project" value="UniProtKB-KW"/>
</dbReference>
<feature type="signal peptide" evidence="1">
    <location>
        <begin position="1"/>
        <end position="25"/>
    </location>
</feature>
<dbReference type="Gene3D" id="2.30.42.10">
    <property type="match status" value="1"/>
</dbReference>
<dbReference type="GeneID" id="98660827"/>
<feature type="domain" description="Peptidase S55" evidence="2">
    <location>
        <begin position="111"/>
        <end position="335"/>
    </location>
</feature>
<dbReference type="Pfam" id="PF05580">
    <property type="entry name" value="Peptidase_S55"/>
    <property type="match status" value="1"/>
</dbReference>
<sequence length="335" mass="35111">MQKNHAKRTALALFLLFAVTVSAQAAKIAEVIPIGHTVGIKMQAEGVLIVQLTEVQGADGTRSPAKEAGVQEGDVLCRAGETTLHSNDDLQKQVALSAGQPIKLTLERGDAEKSVTVTPCRDKTGAYRIGVLARDSLAGIGTLTYVDPQTGAFGSLGHGICDSETGVLLPLQEGTIIHSTVSSVQRGKAGEPGSLQGEFSTEKPLGTVAQNTESGIFGTITDDSLYSELQCVPVASADEIKIGDAEILSNVDGDSVQRYSVQIVKLYPANDEYGRSMMLRVTDSQLAEKTGGIVQGMSGSPILQNGKLIGAVTHVLVDNPMEGYGISMEKMLAAS</sequence>
<reference evidence="3 4" key="1">
    <citation type="submission" date="2021-10" db="EMBL/GenBank/DDBJ databases">
        <title>Anaerobic single-cell dispensing facilitates the cultivation of human gut bacteria.</title>
        <authorList>
            <person name="Afrizal A."/>
        </authorList>
    </citation>
    <scope>NUCLEOTIDE SEQUENCE [LARGE SCALE GENOMIC DNA]</scope>
    <source>
        <strain evidence="3 4">CLA-AA-H270</strain>
    </source>
</reference>
<dbReference type="SUPFAM" id="SSF50156">
    <property type="entry name" value="PDZ domain-like"/>
    <property type="match status" value="1"/>
</dbReference>
<evidence type="ECO:0000259" key="2">
    <source>
        <dbReference type="PROSITE" id="PS51494"/>
    </source>
</evidence>
<dbReference type="InterPro" id="IPR036034">
    <property type="entry name" value="PDZ_sf"/>
</dbReference>
<dbReference type="InterPro" id="IPR001478">
    <property type="entry name" value="PDZ"/>
</dbReference>
<dbReference type="Proteomes" id="UP001298753">
    <property type="component" value="Unassembled WGS sequence"/>
</dbReference>
<dbReference type="InterPro" id="IPR009003">
    <property type="entry name" value="Peptidase_S1_PA"/>
</dbReference>
<dbReference type="NCBIfam" id="TIGR02860">
    <property type="entry name" value="spore_IV_B"/>
    <property type="match status" value="1"/>
</dbReference>
<dbReference type="SUPFAM" id="SSF50494">
    <property type="entry name" value="Trypsin-like serine proteases"/>
    <property type="match status" value="1"/>
</dbReference>
<gene>
    <name evidence="3" type="primary">spoIVB</name>
    <name evidence="3" type="ORF">LKD22_07035</name>
</gene>
<evidence type="ECO:0000313" key="3">
    <source>
        <dbReference type="EMBL" id="MCC2176881.1"/>
    </source>
</evidence>
<dbReference type="AlphaFoldDB" id="A0AAW4W0U0"/>
<keyword evidence="4" id="KW-1185">Reference proteome</keyword>
<dbReference type="RefSeq" id="WP_227600666.1">
    <property type="nucleotide sequence ID" value="NZ_JAJEPX010000017.1"/>
</dbReference>
<dbReference type="InterPro" id="IPR008763">
    <property type="entry name" value="Peptidase_S55"/>
</dbReference>
<proteinExistence type="predicted"/>
<dbReference type="Pfam" id="PF13180">
    <property type="entry name" value="PDZ_2"/>
    <property type="match status" value="1"/>
</dbReference>